<reference evidence="6 7" key="1">
    <citation type="submission" date="2021-05" db="EMBL/GenBank/DDBJ databases">
        <title>The draft genome of Geobacter pelophilus DSM 12255.</title>
        <authorList>
            <person name="Xu Z."/>
            <person name="Masuda Y."/>
            <person name="Itoh H."/>
            <person name="Senoo K."/>
        </authorList>
    </citation>
    <scope>NUCLEOTIDE SEQUENCE [LARGE SCALE GENOMIC DNA]</scope>
    <source>
        <strain evidence="6 7">DSM 12255</strain>
    </source>
</reference>
<accession>A0AAW4KXI9</accession>
<dbReference type="GO" id="GO:0016020">
    <property type="term" value="C:membrane"/>
    <property type="evidence" value="ECO:0007669"/>
    <property type="project" value="UniProtKB-SubCell"/>
</dbReference>
<dbReference type="GO" id="GO:0034257">
    <property type="term" value="F:nicotinamide riboside transmembrane transporter activity"/>
    <property type="evidence" value="ECO:0007669"/>
    <property type="project" value="InterPro"/>
</dbReference>
<dbReference type="Proteomes" id="UP000811899">
    <property type="component" value="Unassembled WGS sequence"/>
</dbReference>
<evidence type="ECO:0000313" key="6">
    <source>
        <dbReference type="EMBL" id="MBT0663059.1"/>
    </source>
</evidence>
<protein>
    <submittedName>
        <fullName evidence="6">Nicotinamide mononucleotide transporter</fullName>
    </submittedName>
</protein>
<comment type="subcellular location">
    <subcellularLocation>
        <location evidence="1">Membrane</location>
        <topology evidence="1">Multi-pass membrane protein</topology>
    </subcellularLocation>
</comment>
<evidence type="ECO:0000256" key="1">
    <source>
        <dbReference type="ARBA" id="ARBA00004141"/>
    </source>
</evidence>
<dbReference type="InterPro" id="IPR006419">
    <property type="entry name" value="NMN_transpt_PnuC"/>
</dbReference>
<sequence length="88" mass="9470">MTITSNSTMNIIEWVGVTSSLAGSLLNARGHRCSFVFWTISAILLGFIAYNLGRPGWLTLQGVGIAINVYGLSNWQGDAPTLALAQRD</sequence>
<name>A0AAW4KXI9_9BACT</name>
<evidence type="ECO:0000313" key="7">
    <source>
        <dbReference type="Proteomes" id="UP000811899"/>
    </source>
</evidence>
<keyword evidence="3 5" id="KW-1133">Transmembrane helix</keyword>
<comment type="caution">
    <text evidence="6">The sequence shown here is derived from an EMBL/GenBank/DDBJ whole genome shotgun (WGS) entry which is preliminary data.</text>
</comment>
<evidence type="ECO:0000256" key="4">
    <source>
        <dbReference type="ARBA" id="ARBA00023136"/>
    </source>
</evidence>
<keyword evidence="4 5" id="KW-0472">Membrane</keyword>
<gene>
    <name evidence="6" type="ORF">KI809_01995</name>
</gene>
<proteinExistence type="predicted"/>
<feature type="transmembrane region" description="Helical" evidence="5">
    <location>
        <begin position="35"/>
        <end position="53"/>
    </location>
</feature>
<keyword evidence="2 5" id="KW-0812">Transmembrane</keyword>
<dbReference type="RefSeq" id="WP_214169835.1">
    <property type="nucleotide sequence ID" value="NZ_JAHCVJ010000001.1"/>
</dbReference>
<dbReference type="Pfam" id="PF04973">
    <property type="entry name" value="NMN_transporter"/>
    <property type="match status" value="1"/>
</dbReference>
<evidence type="ECO:0000256" key="3">
    <source>
        <dbReference type="ARBA" id="ARBA00022989"/>
    </source>
</evidence>
<evidence type="ECO:0000256" key="2">
    <source>
        <dbReference type="ARBA" id="ARBA00022692"/>
    </source>
</evidence>
<dbReference type="AlphaFoldDB" id="A0AAW4KXI9"/>
<evidence type="ECO:0000256" key="5">
    <source>
        <dbReference type="SAM" id="Phobius"/>
    </source>
</evidence>
<organism evidence="6 7">
    <name type="scientific">Geoanaerobacter pelophilus</name>
    <dbReference type="NCBI Taxonomy" id="60036"/>
    <lineage>
        <taxon>Bacteria</taxon>
        <taxon>Pseudomonadati</taxon>
        <taxon>Thermodesulfobacteriota</taxon>
        <taxon>Desulfuromonadia</taxon>
        <taxon>Geobacterales</taxon>
        <taxon>Geobacteraceae</taxon>
        <taxon>Geoanaerobacter</taxon>
    </lineage>
</organism>
<dbReference type="EMBL" id="JAHCVJ010000001">
    <property type="protein sequence ID" value="MBT0663059.1"/>
    <property type="molecule type" value="Genomic_DNA"/>
</dbReference>
<keyword evidence="7" id="KW-1185">Reference proteome</keyword>